<organism evidence="7 8">
    <name type="scientific">Zongyangia hominis</name>
    <dbReference type="NCBI Taxonomy" id="2763677"/>
    <lineage>
        <taxon>Bacteria</taxon>
        <taxon>Bacillati</taxon>
        <taxon>Bacillota</taxon>
        <taxon>Clostridia</taxon>
        <taxon>Eubacteriales</taxon>
        <taxon>Oscillospiraceae</taxon>
        <taxon>Zongyangia</taxon>
    </lineage>
</organism>
<dbReference type="InterPro" id="IPR035921">
    <property type="entry name" value="F/V-ATP_Csub_sf"/>
</dbReference>
<dbReference type="SUPFAM" id="SSF81333">
    <property type="entry name" value="F1F0 ATP synthase subunit C"/>
    <property type="match status" value="1"/>
</dbReference>
<dbReference type="Proteomes" id="UP000660861">
    <property type="component" value="Unassembled WGS sequence"/>
</dbReference>
<evidence type="ECO:0000256" key="2">
    <source>
        <dbReference type="ARBA" id="ARBA00022692"/>
    </source>
</evidence>
<evidence type="ECO:0000313" key="7">
    <source>
        <dbReference type="EMBL" id="MBC8570147.1"/>
    </source>
</evidence>
<reference evidence="7" key="1">
    <citation type="submission" date="2020-08" db="EMBL/GenBank/DDBJ databases">
        <title>Genome public.</title>
        <authorList>
            <person name="Liu C."/>
            <person name="Sun Q."/>
        </authorList>
    </citation>
    <scope>NUCLEOTIDE SEQUENCE</scope>
    <source>
        <strain evidence="7">NSJ-54</strain>
    </source>
</reference>
<feature type="transmembrane region" description="Helical" evidence="5">
    <location>
        <begin position="122"/>
        <end position="142"/>
    </location>
</feature>
<keyword evidence="2 5" id="KW-0812">Transmembrane</keyword>
<evidence type="ECO:0000313" key="8">
    <source>
        <dbReference type="Proteomes" id="UP000660861"/>
    </source>
</evidence>
<keyword evidence="3 5" id="KW-1133">Transmembrane helix</keyword>
<feature type="transmembrane region" description="Helical" evidence="5">
    <location>
        <begin position="79"/>
        <end position="110"/>
    </location>
</feature>
<dbReference type="RefSeq" id="WP_262397322.1">
    <property type="nucleotide sequence ID" value="NZ_JACRTC010000002.1"/>
</dbReference>
<evidence type="ECO:0000256" key="1">
    <source>
        <dbReference type="ARBA" id="ARBA00004141"/>
    </source>
</evidence>
<comment type="caution">
    <text evidence="7">The sequence shown here is derived from an EMBL/GenBank/DDBJ whole genome shotgun (WGS) entry which is preliminary data.</text>
</comment>
<dbReference type="EMBL" id="JACRTC010000002">
    <property type="protein sequence ID" value="MBC8570147.1"/>
    <property type="molecule type" value="Genomic_DNA"/>
</dbReference>
<evidence type="ECO:0000256" key="3">
    <source>
        <dbReference type="ARBA" id="ARBA00022989"/>
    </source>
</evidence>
<evidence type="ECO:0000259" key="6">
    <source>
        <dbReference type="Pfam" id="PF00137"/>
    </source>
</evidence>
<keyword evidence="4 5" id="KW-0472">Membrane</keyword>
<feature type="transmembrane region" description="Helical" evidence="5">
    <location>
        <begin position="6"/>
        <end position="23"/>
    </location>
</feature>
<proteinExistence type="predicted"/>
<dbReference type="GO" id="GO:0033177">
    <property type="term" value="C:proton-transporting two-sector ATPase complex, proton-transporting domain"/>
    <property type="evidence" value="ECO:0007669"/>
    <property type="project" value="InterPro"/>
</dbReference>
<feature type="transmembrane region" description="Helical" evidence="5">
    <location>
        <begin position="35"/>
        <end position="59"/>
    </location>
</feature>
<dbReference type="CDD" id="cd18120">
    <property type="entry name" value="ATP-synt_Vo_Ao_c"/>
    <property type="match status" value="1"/>
</dbReference>
<accession>A0A926EE98</accession>
<comment type="subcellular location">
    <subcellularLocation>
        <location evidence="1">Membrane</location>
        <topology evidence="1">Multi-pass membrane protein</topology>
    </subcellularLocation>
</comment>
<dbReference type="GO" id="GO:0015078">
    <property type="term" value="F:proton transmembrane transporter activity"/>
    <property type="evidence" value="ECO:0007669"/>
    <property type="project" value="InterPro"/>
</dbReference>
<protein>
    <submittedName>
        <fullName evidence="7">ATPase</fullName>
    </submittedName>
</protein>
<feature type="domain" description="V-ATPase proteolipid subunit C-like" evidence="6">
    <location>
        <begin position="82"/>
        <end position="141"/>
    </location>
</feature>
<evidence type="ECO:0000256" key="5">
    <source>
        <dbReference type="SAM" id="Phobius"/>
    </source>
</evidence>
<dbReference type="InterPro" id="IPR002379">
    <property type="entry name" value="ATPase_proteolipid_c-like_dom"/>
</dbReference>
<name>A0A926EE98_9FIRM</name>
<sequence>MVMFLIPAAIVALAAMVMMPMCKRSIDKKSAKRRVVINLSVFFGAIALFAATPIGGMIASAAEPAAAAAATGLTVGSGLGLLAAALVTGLSCVGAGIAVAAAAPAAIGAVSEDPKAFGKSMIFVVLGEGVALYGLLISILIINKL</sequence>
<keyword evidence="8" id="KW-1185">Reference proteome</keyword>
<gene>
    <name evidence="7" type="ORF">H8709_04815</name>
</gene>
<dbReference type="AlphaFoldDB" id="A0A926EE98"/>
<dbReference type="Gene3D" id="1.20.120.610">
    <property type="entry name" value="lithium bound rotor ring of v- atpase"/>
    <property type="match status" value="1"/>
</dbReference>
<dbReference type="Pfam" id="PF00137">
    <property type="entry name" value="ATP-synt_C"/>
    <property type="match status" value="1"/>
</dbReference>
<evidence type="ECO:0000256" key="4">
    <source>
        <dbReference type="ARBA" id="ARBA00023136"/>
    </source>
</evidence>